<comment type="caution">
    <text evidence="14">The sequence shown here is derived from an EMBL/GenBank/DDBJ whole genome shotgun (WGS) entry which is preliminary data.</text>
</comment>
<reference evidence="14" key="1">
    <citation type="journal article" date="2022" name="IScience">
        <title>Evolution of zygomycete secretomes and the origins of terrestrial fungal ecologies.</title>
        <authorList>
            <person name="Chang Y."/>
            <person name="Wang Y."/>
            <person name="Mondo S."/>
            <person name="Ahrendt S."/>
            <person name="Andreopoulos W."/>
            <person name="Barry K."/>
            <person name="Beard J."/>
            <person name="Benny G.L."/>
            <person name="Blankenship S."/>
            <person name="Bonito G."/>
            <person name="Cuomo C."/>
            <person name="Desiro A."/>
            <person name="Gervers K.A."/>
            <person name="Hundley H."/>
            <person name="Kuo A."/>
            <person name="LaButti K."/>
            <person name="Lang B.F."/>
            <person name="Lipzen A."/>
            <person name="O'Donnell K."/>
            <person name="Pangilinan J."/>
            <person name="Reynolds N."/>
            <person name="Sandor L."/>
            <person name="Smith M.E."/>
            <person name="Tsang A."/>
            <person name="Grigoriev I.V."/>
            <person name="Stajich J.E."/>
            <person name="Spatafora J.W."/>
        </authorList>
    </citation>
    <scope>NUCLEOTIDE SEQUENCE</scope>
    <source>
        <strain evidence="14">RSA 2281</strain>
    </source>
</reference>
<name>A0AAD5KT46_9FUNG</name>
<feature type="region of interest" description="Disordered" evidence="10">
    <location>
        <begin position="374"/>
        <end position="411"/>
    </location>
</feature>
<keyword evidence="6" id="KW-0067">ATP-binding</keyword>
<feature type="domain" description="ABC transporter" evidence="12">
    <location>
        <begin position="647"/>
        <end position="898"/>
    </location>
</feature>
<dbReference type="PANTHER" id="PTHR24223:SF353">
    <property type="entry name" value="ABC TRANSPORTER ATP-BINDING PROTEIN_PERMEASE VMR1-RELATED"/>
    <property type="match status" value="1"/>
</dbReference>
<evidence type="ECO:0000256" key="1">
    <source>
        <dbReference type="ARBA" id="ARBA00004141"/>
    </source>
</evidence>
<feature type="domain" description="ABC transporter" evidence="12">
    <location>
        <begin position="1327"/>
        <end position="1574"/>
    </location>
</feature>
<feature type="transmembrane region" description="Helical" evidence="11">
    <location>
        <begin position="1047"/>
        <end position="1074"/>
    </location>
</feature>
<sequence length="1596" mass="179719">MEEDSIPRSFWFATTFAAVACGSAVILSLQRVYDHKTKRQQEAGPEPSPLHFDDKRDLSVPFADNDRTDRITVETAILLLFSIFDLYSTVQSLSEDRSSFQIYTVVGISLSLATWLYAFALALTSKRYRLPNDWGFVLNCHLCAIYFIAWCTSIYTFYALTQRTDNWVTWSEGVPRLVGLLLVTDLLYVTSNAQRGPPYLDENGRLVVGVNVSSVFSFLFFTWLRPLISVAYKKQQLTDDDLNVLPPIYRGYNLFYLFGFSRGRKLLYRIFHTNRTAITIQIITAFISSLLYYVPAFFINQLLLLIQEMAAGGHQETGYRDGFLIVLGLGTSMIVLAVIVGQLWYFAASSVQVRIKAMLNIEIYRKTLRRRDQAVSSGEGKDDSEENDTKPKKDDDKKEDEDEEDVSSTGQIVNLMSTDSNRISEFSTWWFTIFAAPTELVIGIYFLYQLLGLSCFMGLSVMIVALPINHFNAKLFAKTQDQLMEARDKRVSLMNEVLQGIRQIKFFASERDWSKRIMDSRSVELGHLRTNYMSEALFMLIWQGSPLLVTVVSFWSYTMLEGNELTAATAFTSVVVFNELRFALNALPETFIEFLQALISVRRIQLYLEQDEIEPAPPVDLNKEVRIAFDNATVSWSSKPSSSTSTSPSSSISEHTRLDSDTFMIKDINVHFPNDKLSLICGATGAGKSLLLLSLLGETVVLKGSLECPRAPITEDVSFDFEIHNTIPEEDWILNHGLAYVSQTAWLQNASIRDNILFGLPYIEKRYQATLEACALDKDLTILEDGDMTEIGEKGITLSGGQKARVALARAVYSRAKNVLMDDVLSAVDAHTAKHLYENCLLGPLMKGRTRILITHHIKLCLNGAAYLVHINGGRTDIVGTPAELRQSGALSTVLDEEEQIQEESLEDDIPQESTASSSSSEETATATNSGDEATAKKTEQKKPRALVEEETRFTGKVKLRLYKMYFDMIGSWFFWFLLFGAVIGSRALDITETWWVKTWTQATNPSNVNTLTIQKQQAFGFIPFYTPSPSSDMHSLGNDDSATRGVGFYLTIYIVITTSNIFVGTMRFILMYIGGLRASRKLYESLLHRVFRAPLRFFDTTPVGRILNRFSKDFETIDSNIPNDMMNFAITLLVVLSIIAVVSFVLPIFLLPMLIIVVISVLVGAMFVSTSRELKRMDSVSRSPLFSHFSETIVGVATIRAFGVSRQFMQEMLKRVDTNARPYYYVWSLNRWVSTQFSIIGAIINVIVGMAILFSLDHLDASAAGFCLSFVLGFSDYMFWGIRRYTGLEMSFNAVERVVEFMEMDQEAPAVTDVRPPSSWPHEGRIEVKDLEVRYAPDLDPVLKGLNFSVKPREKIGVVGRTGSGKSTLALSFFRFVEATRGSIVIDDVDIKHIGTEDLRGNLTIIPQDPTLFSGTLRSNMDPFEQFSDDDIFTALKRVHLLPTDEETFDTESLEAVNANVFRDLETSVSEGGKNFSQGQRQLLCLARALLRRSKLVLMDEATASVDFQTDKAIQKTIATEFAGCTILCIAHRLHTVIEYDRILVLDQGQIIEFDSPLELIRNTDTVFYKMCKNSGEFDSLLALAKAKHELVDIL</sequence>
<feature type="transmembrane region" description="Helical" evidence="11">
    <location>
        <begin position="6"/>
        <end position="29"/>
    </location>
</feature>
<evidence type="ECO:0000256" key="10">
    <source>
        <dbReference type="SAM" id="MobiDB-lite"/>
    </source>
</evidence>
<dbReference type="GO" id="GO:0000329">
    <property type="term" value="C:fungal-type vacuole membrane"/>
    <property type="evidence" value="ECO:0007669"/>
    <property type="project" value="TreeGrafter"/>
</dbReference>
<dbReference type="GO" id="GO:0016887">
    <property type="term" value="F:ATP hydrolysis activity"/>
    <property type="evidence" value="ECO:0007669"/>
    <property type="project" value="InterPro"/>
</dbReference>
<feature type="compositionally biased region" description="Low complexity" evidence="10">
    <location>
        <begin position="913"/>
        <end position="928"/>
    </location>
</feature>
<evidence type="ECO:0000259" key="12">
    <source>
        <dbReference type="PROSITE" id="PS50893"/>
    </source>
</evidence>
<evidence type="ECO:0000313" key="14">
    <source>
        <dbReference type="EMBL" id="KAI9275561.1"/>
    </source>
</evidence>
<keyword evidence="5" id="KW-0547">Nucleotide-binding</keyword>
<dbReference type="PROSITE" id="PS00211">
    <property type="entry name" value="ABC_TRANSPORTER_1"/>
    <property type="match status" value="2"/>
</dbReference>
<keyword evidence="9" id="KW-0325">Glycoprotein</keyword>
<evidence type="ECO:0000256" key="6">
    <source>
        <dbReference type="ARBA" id="ARBA00022840"/>
    </source>
</evidence>
<keyword evidence="8 11" id="KW-0472">Membrane</keyword>
<dbReference type="Pfam" id="PF00005">
    <property type="entry name" value="ABC_tran"/>
    <property type="match status" value="2"/>
</dbReference>
<feature type="transmembrane region" description="Helical" evidence="11">
    <location>
        <begin position="282"/>
        <end position="303"/>
    </location>
</feature>
<feature type="transmembrane region" description="Helical" evidence="11">
    <location>
        <begin position="1263"/>
        <end position="1281"/>
    </location>
</feature>
<protein>
    <submittedName>
        <fullName evidence="14">P-loop containing nucleoside triphosphate hydrolase protein</fullName>
    </submittedName>
</protein>
<feature type="region of interest" description="Disordered" evidence="10">
    <location>
        <begin position="635"/>
        <end position="654"/>
    </location>
</feature>
<proteinExistence type="predicted"/>
<comment type="subcellular location">
    <subcellularLocation>
        <location evidence="1">Membrane</location>
        <topology evidence="1">Multi-pass membrane protein</topology>
    </subcellularLocation>
</comment>
<gene>
    <name evidence="14" type="ORF">BDA99DRAFT_495815</name>
</gene>
<dbReference type="PROSITE" id="PS50929">
    <property type="entry name" value="ABC_TM1F"/>
    <property type="match status" value="2"/>
</dbReference>
<feature type="transmembrane region" description="Helical" evidence="11">
    <location>
        <begin position="1149"/>
        <end position="1169"/>
    </location>
</feature>
<dbReference type="Proteomes" id="UP001209540">
    <property type="component" value="Unassembled WGS sequence"/>
</dbReference>
<evidence type="ECO:0000256" key="4">
    <source>
        <dbReference type="ARBA" id="ARBA00022737"/>
    </source>
</evidence>
<dbReference type="CDD" id="cd03244">
    <property type="entry name" value="ABCC_MRP_domain2"/>
    <property type="match status" value="1"/>
</dbReference>
<feature type="domain" description="ABC transmembrane type-1" evidence="13">
    <location>
        <begin position="282"/>
        <end position="596"/>
    </location>
</feature>
<organism evidence="14 15">
    <name type="scientific">Phascolomyces articulosus</name>
    <dbReference type="NCBI Taxonomy" id="60185"/>
    <lineage>
        <taxon>Eukaryota</taxon>
        <taxon>Fungi</taxon>
        <taxon>Fungi incertae sedis</taxon>
        <taxon>Mucoromycota</taxon>
        <taxon>Mucoromycotina</taxon>
        <taxon>Mucoromycetes</taxon>
        <taxon>Mucorales</taxon>
        <taxon>Lichtheimiaceae</taxon>
        <taxon>Phascolomyces</taxon>
    </lineage>
</organism>
<feature type="transmembrane region" description="Helical" evidence="11">
    <location>
        <begin position="451"/>
        <end position="468"/>
    </location>
</feature>
<dbReference type="CDD" id="cd18604">
    <property type="entry name" value="ABC_6TM_VMR1_D2_like"/>
    <property type="match status" value="1"/>
</dbReference>
<evidence type="ECO:0000256" key="11">
    <source>
        <dbReference type="SAM" id="Phobius"/>
    </source>
</evidence>
<feature type="transmembrane region" description="Helical" evidence="11">
    <location>
        <begin position="71"/>
        <end position="90"/>
    </location>
</feature>
<dbReference type="FunFam" id="3.40.50.300:FF:000825">
    <property type="entry name" value="ABC bile acid transporter"/>
    <property type="match status" value="1"/>
</dbReference>
<dbReference type="EMBL" id="JAIXMP010000003">
    <property type="protein sequence ID" value="KAI9275561.1"/>
    <property type="molecule type" value="Genomic_DNA"/>
</dbReference>
<feature type="compositionally biased region" description="Acidic residues" evidence="10">
    <location>
        <begin position="902"/>
        <end position="911"/>
    </location>
</feature>
<dbReference type="PANTHER" id="PTHR24223">
    <property type="entry name" value="ATP-BINDING CASSETTE SUB-FAMILY C"/>
    <property type="match status" value="1"/>
</dbReference>
<dbReference type="InterPro" id="IPR050173">
    <property type="entry name" value="ABC_transporter_C-like"/>
</dbReference>
<keyword evidence="14" id="KW-0378">Hydrolase</keyword>
<feature type="domain" description="ABC transmembrane type-1" evidence="13">
    <location>
        <begin position="977"/>
        <end position="1291"/>
    </location>
</feature>
<dbReference type="CDD" id="cd18596">
    <property type="entry name" value="ABC_6TM_VMR1_D1_like"/>
    <property type="match status" value="1"/>
</dbReference>
<dbReference type="GO" id="GO:0140359">
    <property type="term" value="F:ABC-type transporter activity"/>
    <property type="evidence" value="ECO:0007669"/>
    <property type="project" value="InterPro"/>
</dbReference>
<feature type="transmembrane region" description="Helical" evidence="11">
    <location>
        <begin position="1238"/>
        <end position="1257"/>
    </location>
</feature>
<keyword evidence="2" id="KW-0813">Transport</keyword>
<feature type="transmembrane region" description="Helical" evidence="11">
    <location>
        <begin position="537"/>
        <end position="559"/>
    </location>
</feature>
<dbReference type="SMART" id="SM00382">
    <property type="entry name" value="AAA"/>
    <property type="match status" value="2"/>
</dbReference>
<dbReference type="InterPro" id="IPR027417">
    <property type="entry name" value="P-loop_NTPase"/>
</dbReference>
<feature type="transmembrane region" description="Helical" evidence="11">
    <location>
        <begin position="426"/>
        <end position="445"/>
    </location>
</feature>
<reference evidence="14" key="2">
    <citation type="submission" date="2023-02" db="EMBL/GenBank/DDBJ databases">
        <authorList>
            <consortium name="DOE Joint Genome Institute"/>
            <person name="Mondo S.J."/>
            <person name="Chang Y."/>
            <person name="Wang Y."/>
            <person name="Ahrendt S."/>
            <person name="Andreopoulos W."/>
            <person name="Barry K."/>
            <person name="Beard J."/>
            <person name="Benny G.L."/>
            <person name="Blankenship S."/>
            <person name="Bonito G."/>
            <person name="Cuomo C."/>
            <person name="Desiro A."/>
            <person name="Gervers K.A."/>
            <person name="Hundley H."/>
            <person name="Kuo A."/>
            <person name="LaButti K."/>
            <person name="Lang B.F."/>
            <person name="Lipzen A."/>
            <person name="O'Donnell K."/>
            <person name="Pangilinan J."/>
            <person name="Reynolds N."/>
            <person name="Sandor L."/>
            <person name="Smith M.W."/>
            <person name="Tsang A."/>
            <person name="Grigoriev I.V."/>
            <person name="Stajich J.E."/>
            <person name="Spatafora J.W."/>
        </authorList>
    </citation>
    <scope>NUCLEOTIDE SEQUENCE</scope>
    <source>
        <strain evidence="14">RSA 2281</strain>
    </source>
</reference>
<keyword evidence="3 11" id="KW-0812">Transmembrane</keyword>
<feature type="transmembrane region" description="Helical" evidence="11">
    <location>
        <begin position="136"/>
        <end position="161"/>
    </location>
</feature>
<dbReference type="SUPFAM" id="SSF90123">
    <property type="entry name" value="ABC transporter transmembrane region"/>
    <property type="match status" value="2"/>
</dbReference>
<dbReference type="GO" id="GO:0005524">
    <property type="term" value="F:ATP binding"/>
    <property type="evidence" value="ECO:0007669"/>
    <property type="project" value="UniProtKB-KW"/>
</dbReference>
<dbReference type="Gene3D" id="3.40.50.300">
    <property type="entry name" value="P-loop containing nucleotide triphosphate hydrolases"/>
    <property type="match status" value="2"/>
</dbReference>
<dbReference type="InterPro" id="IPR003439">
    <property type="entry name" value="ABC_transporter-like_ATP-bd"/>
</dbReference>
<feature type="compositionally biased region" description="Acidic residues" evidence="10">
    <location>
        <begin position="397"/>
        <end position="406"/>
    </location>
</feature>
<dbReference type="Pfam" id="PF00664">
    <property type="entry name" value="ABC_membrane"/>
    <property type="match status" value="2"/>
</dbReference>
<dbReference type="InterPro" id="IPR036640">
    <property type="entry name" value="ABC1_TM_sf"/>
</dbReference>
<dbReference type="FunFam" id="3.40.50.300:FF:000565">
    <property type="entry name" value="ABC bile acid transporter"/>
    <property type="match status" value="1"/>
</dbReference>
<evidence type="ECO:0000259" key="13">
    <source>
        <dbReference type="PROSITE" id="PS50929"/>
    </source>
</evidence>
<feature type="compositionally biased region" description="Low complexity" evidence="10">
    <location>
        <begin position="635"/>
        <end position="653"/>
    </location>
</feature>
<accession>A0AAD5KT46</accession>
<keyword evidence="7 11" id="KW-1133">Transmembrane helix</keyword>
<dbReference type="InterPro" id="IPR003593">
    <property type="entry name" value="AAA+_ATPase"/>
</dbReference>
<dbReference type="CDD" id="cd03250">
    <property type="entry name" value="ABCC_MRP_domain1"/>
    <property type="match status" value="1"/>
</dbReference>
<evidence type="ECO:0000256" key="7">
    <source>
        <dbReference type="ARBA" id="ARBA00022989"/>
    </source>
</evidence>
<evidence type="ECO:0000256" key="3">
    <source>
        <dbReference type="ARBA" id="ARBA00022692"/>
    </source>
</evidence>
<keyword evidence="15" id="KW-1185">Reference proteome</keyword>
<feature type="region of interest" description="Disordered" evidence="10">
    <location>
        <begin position="902"/>
        <end position="948"/>
    </location>
</feature>
<feature type="compositionally biased region" description="Basic and acidic residues" evidence="10">
    <location>
        <begin position="934"/>
        <end position="948"/>
    </location>
</feature>
<evidence type="ECO:0000256" key="5">
    <source>
        <dbReference type="ARBA" id="ARBA00022741"/>
    </source>
</evidence>
<feature type="transmembrane region" description="Helical" evidence="11">
    <location>
        <begin position="203"/>
        <end position="224"/>
    </location>
</feature>
<feature type="transmembrane region" description="Helical" evidence="11">
    <location>
        <begin position="1126"/>
        <end position="1143"/>
    </location>
</feature>
<feature type="compositionally biased region" description="Basic and acidic residues" evidence="10">
    <location>
        <begin position="387"/>
        <end position="396"/>
    </location>
</feature>
<dbReference type="PROSITE" id="PS50893">
    <property type="entry name" value="ABC_TRANSPORTER_2"/>
    <property type="match status" value="2"/>
</dbReference>
<dbReference type="Gene3D" id="1.20.1560.10">
    <property type="entry name" value="ABC transporter type 1, transmembrane domain"/>
    <property type="match status" value="2"/>
</dbReference>
<evidence type="ECO:0000256" key="2">
    <source>
        <dbReference type="ARBA" id="ARBA00022448"/>
    </source>
</evidence>
<feature type="transmembrane region" description="Helical" evidence="11">
    <location>
        <begin position="323"/>
        <end position="346"/>
    </location>
</feature>
<dbReference type="InterPro" id="IPR017871">
    <property type="entry name" value="ABC_transporter-like_CS"/>
</dbReference>
<feature type="transmembrane region" description="Helical" evidence="11">
    <location>
        <begin position="102"/>
        <end position="124"/>
    </location>
</feature>
<evidence type="ECO:0000313" key="15">
    <source>
        <dbReference type="Proteomes" id="UP001209540"/>
    </source>
</evidence>
<keyword evidence="4" id="KW-0677">Repeat</keyword>
<dbReference type="InterPro" id="IPR011527">
    <property type="entry name" value="ABC1_TM_dom"/>
</dbReference>
<evidence type="ECO:0000256" key="8">
    <source>
        <dbReference type="ARBA" id="ARBA00023136"/>
    </source>
</evidence>
<feature type="transmembrane region" description="Helical" evidence="11">
    <location>
        <begin position="966"/>
        <end position="989"/>
    </location>
</feature>
<dbReference type="SUPFAM" id="SSF52540">
    <property type="entry name" value="P-loop containing nucleoside triphosphate hydrolases"/>
    <property type="match status" value="2"/>
</dbReference>
<evidence type="ECO:0000256" key="9">
    <source>
        <dbReference type="ARBA" id="ARBA00023180"/>
    </source>
</evidence>